<dbReference type="AlphaFoldDB" id="A0A0K2GIP7"/>
<feature type="chain" id="PRO_5005476917" evidence="1">
    <location>
        <begin position="23"/>
        <end position="101"/>
    </location>
</feature>
<accession>A0A0K2GIP7</accession>
<keyword evidence="1" id="KW-0732">Signal</keyword>
<evidence type="ECO:0000313" key="2">
    <source>
        <dbReference type="EMBL" id="ALA60820.1"/>
    </source>
</evidence>
<evidence type="ECO:0000256" key="1">
    <source>
        <dbReference type="SAM" id="SignalP"/>
    </source>
</evidence>
<dbReference type="STRING" id="42253.NITMOv2_4446"/>
<dbReference type="EMBL" id="CP011801">
    <property type="protein sequence ID" value="ALA60820.1"/>
    <property type="molecule type" value="Genomic_DNA"/>
</dbReference>
<sequence length="101" mass="11320">MKTRLMAVVIVSLTLMSTPCWADGDQQVAVIANRDGKITAIYETSFQIDHKTYSLTPDAVILDRHGDPLTTSDFRVDIEVKYHLLKGTADKIDQIVLYLPL</sequence>
<proteinExistence type="predicted"/>
<organism evidence="2 3">
    <name type="scientific">Nitrospira moscoviensis</name>
    <dbReference type="NCBI Taxonomy" id="42253"/>
    <lineage>
        <taxon>Bacteria</taxon>
        <taxon>Pseudomonadati</taxon>
        <taxon>Nitrospirota</taxon>
        <taxon>Nitrospiria</taxon>
        <taxon>Nitrospirales</taxon>
        <taxon>Nitrospiraceae</taxon>
        <taxon>Nitrospira</taxon>
    </lineage>
</organism>
<protein>
    <submittedName>
        <fullName evidence="2">Uncharacterized protein</fullName>
    </submittedName>
</protein>
<feature type="signal peptide" evidence="1">
    <location>
        <begin position="1"/>
        <end position="22"/>
    </location>
</feature>
<reference evidence="2 3" key="1">
    <citation type="journal article" date="2015" name="Proc. Natl. Acad. Sci. U.S.A.">
        <title>Expanded metabolic versatility of ubiquitous nitrite-oxidizing bacteria from the genus Nitrospira.</title>
        <authorList>
            <person name="Koch H."/>
            <person name="Lucker S."/>
            <person name="Albertsen M."/>
            <person name="Kitzinger K."/>
            <person name="Herbold C."/>
            <person name="Spieck E."/>
            <person name="Nielsen P.H."/>
            <person name="Wagner M."/>
            <person name="Daims H."/>
        </authorList>
    </citation>
    <scope>NUCLEOTIDE SEQUENCE [LARGE SCALE GENOMIC DNA]</scope>
    <source>
        <strain evidence="2 3">NSP M-1</strain>
    </source>
</reference>
<dbReference type="Proteomes" id="UP000069205">
    <property type="component" value="Chromosome"/>
</dbReference>
<evidence type="ECO:0000313" key="3">
    <source>
        <dbReference type="Proteomes" id="UP000069205"/>
    </source>
</evidence>
<dbReference type="PATRIC" id="fig|42253.5.peg.4384"/>
<gene>
    <name evidence="2" type="ORF">NITMOv2_4446</name>
</gene>
<dbReference type="KEGG" id="nmv:NITMOv2_4446"/>
<keyword evidence="3" id="KW-1185">Reference proteome</keyword>
<name>A0A0K2GIP7_NITMO</name>